<organism evidence="2 3">
    <name type="scientific">Acidovorax bellezanensis</name>
    <dbReference type="NCBI Taxonomy" id="2976702"/>
    <lineage>
        <taxon>Bacteria</taxon>
        <taxon>Pseudomonadati</taxon>
        <taxon>Pseudomonadota</taxon>
        <taxon>Betaproteobacteria</taxon>
        <taxon>Burkholderiales</taxon>
        <taxon>Comamonadaceae</taxon>
        <taxon>Acidovorax</taxon>
    </lineage>
</organism>
<dbReference type="PANTHER" id="PTHR43884">
    <property type="entry name" value="ACYL-COA DEHYDROGENASE"/>
    <property type="match status" value="1"/>
</dbReference>
<dbReference type="InterPro" id="IPR013786">
    <property type="entry name" value="AcylCoA_DH/ox_N"/>
</dbReference>
<dbReference type="EMBL" id="JAODYH010000011">
    <property type="protein sequence ID" value="MCT9812650.1"/>
    <property type="molecule type" value="Genomic_DNA"/>
</dbReference>
<dbReference type="Pfam" id="PF02771">
    <property type="entry name" value="Acyl-CoA_dh_N"/>
    <property type="match status" value="1"/>
</dbReference>
<dbReference type="InterPro" id="IPR037069">
    <property type="entry name" value="AcylCoA_DH/ox_N_sf"/>
</dbReference>
<evidence type="ECO:0000313" key="2">
    <source>
        <dbReference type="EMBL" id="MCT9812650.1"/>
    </source>
</evidence>
<gene>
    <name evidence="2" type="ORF">N0K08_18620</name>
</gene>
<dbReference type="PANTHER" id="PTHR43884:SF12">
    <property type="entry name" value="ISOVALERYL-COA DEHYDROGENASE, MITOCHONDRIAL-RELATED"/>
    <property type="match status" value="1"/>
</dbReference>
<dbReference type="Gene3D" id="1.10.540.10">
    <property type="entry name" value="Acyl-CoA dehydrogenase/oxidase, N-terminal domain"/>
    <property type="match status" value="1"/>
</dbReference>
<sequence length="356" mass="38012">MTFPRLIPQDLQQWLQSQAEHLDQEAGGAPALLPALAQSGLLGLGVPQQQGGAGGSAHDALEAIAQVAEVSLTAAFVFWGQRALIDYLLRSDNPLPRERWLADLLSGRLAGAVGLSNVMKFLAQIEPLQVHAAPAADGWRLQGVLPWVSNLRPEGFVVVAAVQRPDQPAPMVVAIESRLDGVQRSADLALLGMRASNTAAIALEDVAIDAAAVLAPQAPPYLRMARPPFLAMQCALSLGLVRASLRAARGTPSGRVVLQARMEAVEQGLAQATAELHAGLADQRFVADVTALFVLRMRLAQLVQEAVQLELQAWGGRAYLDGCAPGFARRWREAAFIPVITPSLTQLQAEIDRQPT</sequence>
<accession>A0ABT2PQB2</accession>
<proteinExistence type="predicted"/>
<reference evidence="2 3" key="1">
    <citation type="submission" date="2022-09" db="EMBL/GenBank/DDBJ databases">
        <title>Draft genome of isolate Be4.</title>
        <authorList>
            <person name="Sanchez-Castro I."/>
            <person name="Martinez-Rodriguez P."/>
            <person name="Descostes M."/>
            <person name="Merroun M."/>
        </authorList>
    </citation>
    <scope>NUCLEOTIDE SEQUENCE [LARGE SCALE GENOMIC DNA]</scope>
    <source>
        <strain evidence="2 3">Be4</strain>
    </source>
</reference>
<name>A0ABT2PQB2_9BURK</name>
<evidence type="ECO:0000259" key="1">
    <source>
        <dbReference type="Pfam" id="PF02771"/>
    </source>
</evidence>
<feature type="domain" description="Acyl-CoA dehydrogenase/oxidase N-terminal" evidence="1">
    <location>
        <begin position="15"/>
        <end position="107"/>
    </location>
</feature>
<dbReference type="InterPro" id="IPR009100">
    <property type="entry name" value="AcylCoA_DH/oxidase_NM_dom_sf"/>
</dbReference>
<dbReference type="Gene3D" id="2.40.110.10">
    <property type="entry name" value="Butyryl-CoA Dehydrogenase, subunit A, domain 2"/>
    <property type="match status" value="1"/>
</dbReference>
<comment type="caution">
    <text evidence="2">The sequence shown here is derived from an EMBL/GenBank/DDBJ whole genome shotgun (WGS) entry which is preliminary data.</text>
</comment>
<protein>
    <submittedName>
        <fullName evidence="2">Acyl-CoA/acyl-ACP dehydrogenase</fullName>
    </submittedName>
</protein>
<dbReference type="Proteomes" id="UP001525968">
    <property type="component" value="Unassembled WGS sequence"/>
</dbReference>
<keyword evidence="3" id="KW-1185">Reference proteome</keyword>
<evidence type="ECO:0000313" key="3">
    <source>
        <dbReference type="Proteomes" id="UP001525968"/>
    </source>
</evidence>
<dbReference type="SUPFAM" id="SSF56645">
    <property type="entry name" value="Acyl-CoA dehydrogenase NM domain-like"/>
    <property type="match status" value="1"/>
</dbReference>
<dbReference type="InterPro" id="IPR046373">
    <property type="entry name" value="Acyl-CoA_Oxase/DH_mid-dom_sf"/>
</dbReference>